<dbReference type="OMA" id="FMWELED"/>
<evidence type="ECO:0000313" key="3">
    <source>
        <dbReference type="Proteomes" id="UP000198287"/>
    </source>
</evidence>
<keyword evidence="1" id="KW-0472">Membrane</keyword>
<keyword evidence="1" id="KW-0812">Transmembrane</keyword>
<proteinExistence type="predicted"/>
<feature type="transmembrane region" description="Helical" evidence="1">
    <location>
        <begin position="131"/>
        <end position="150"/>
    </location>
</feature>
<organism evidence="2 3">
    <name type="scientific">Folsomia candida</name>
    <name type="common">Springtail</name>
    <dbReference type="NCBI Taxonomy" id="158441"/>
    <lineage>
        <taxon>Eukaryota</taxon>
        <taxon>Metazoa</taxon>
        <taxon>Ecdysozoa</taxon>
        <taxon>Arthropoda</taxon>
        <taxon>Hexapoda</taxon>
        <taxon>Collembola</taxon>
        <taxon>Entomobryomorpha</taxon>
        <taxon>Isotomoidea</taxon>
        <taxon>Isotomidae</taxon>
        <taxon>Proisotominae</taxon>
        <taxon>Folsomia</taxon>
    </lineage>
</organism>
<feature type="transmembrane region" description="Helical" evidence="1">
    <location>
        <begin position="170"/>
        <end position="192"/>
    </location>
</feature>
<comment type="caution">
    <text evidence="2">The sequence shown here is derived from an EMBL/GenBank/DDBJ whole genome shotgun (WGS) entry which is preliminary data.</text>
</comment>
<keyword evidence="1" id="KW-1133">Transmembrane helix</keyword>
<sequence length="203" mass="23187">MCDECYCCGPSWVGTVNTIAAFDLFTAAIHVVGETASIGVSIGLLMPFDSTKEMRNNCSEIATNNSDPKSCPWLYNYSGLNNYYVHLDFDTFVVTLLILIVFGGFIVEGYLFSTLRRGSTEKIHKECKKWLYYRLLILTFVTAGSFLKYWLQVYYPPIDGLLDCFKIYRIFSLIIVYKFMNELAYTVGVIYIKPPKRAKRGSL</sequence>
<reference evidence="2 3" key="1">
    <citation type="submission" date="2015-12" db="EMBL/GenBank/DDBJ databases">
        <title>The genome of Folsomia candida.</title>
        <authorList>
            <person name="Faddeeva A."/>
            <person name="Derks M.F."/>
            <person name="Anvar Y."/>
            <person name="Smit S."/>
            <person name="Van Straalen N."/>
            <person name="Roelofs D."/>
        </authorList>
    </citation>
    <scope>NUCLEOTIDE SEQUENCE [LARGE SCALE GENOMIC DNA]</scope>
    <source>
        <strain evidence="2 3">VU population</strain>
        <tissue evidence="2">Whole body</tissue>
    </source>
</reference>
<accession>A0A226EN03</accession>
<evidence type="ECO:0000256" key="1">
    <source>
        <dbReference type="SAM" id="Phobius"/>
    </source>
</evidence>
<gene>
    <name evidence="2" type="ORF">Fcan01_05867</name>
</gene>
<dbReference type="OrthoDB" id="10520485at2759"/>
<dbReference type="Proteomes" id="UP000198287">
    <property type="component" value="Unassembled WGS sequence"/>
</dbReference>
<dbReference type="EMBL" id="LNIX01000002">
    <property type="protein sequence ID" value="OXA59012.1"/>
    <property type="molecule type" value="Genomic_DNA"/>
</dbReference>
<dbReference type="AlphaFoldDB" id="A0A226EN03"/>
<protein>
    <submittedName>
        <fullName evidence="2">Uncharacterized protein</fullName>
    </submittedName>
</protein>
<name>A0A226EN03_FOLCA</name>
<evidence type="ECO:0000313" key="2">
    <source>
        <dbReference type="EMBL" id="OXA59012.1"/>
    </source>
</evidence>
<keyword evidence="3" id="KW-1185">Reference proteome</keyword>
<feature type="transmembrane region" description="Helical" evidence="1">
    <location>
        <begin position="92"/>
        <end position="111"/>
    </location>
</feature>